<keyword evidence="3" id="KW-0378">Hydrolase</keyword>
<accession>A0A914DT82</accession>
<sequence length="540" mass="61953">MFACSKLVFAPLHCSVARFSVSSIDLGRIHGFGRKPKWWEEGYKLYKERLDRAKKPKLILAKVEKMANQISRLSFEQKIDEKVPRINRSMEEIQNWMKNHNATLGGKKVPQPVFKFEESLFPEKIQEFLTSRYSEPTPIQSIAWPAAMSRRDFISISAPEADPRKTLGFLLPGIARILKNPEEENIFIVVSTRELAAEVCKIASELCTQLGLKIALCRTGANKNAQIRSIKAGAQVIIGTPRRLVDLIKSRDLKLNLKKTSYLVLDDTDHMIQLGYEKDIRRIYYYLNLWSSTKIQQRHTSMFSDTWSMKVRKLAARFLSKSSIFLNVGPLMISVRPDINQIVEVLEASEREQRIVKLINEIYSVPNSKILIFTETKQTADKLTDSLRFAGMGSTLCINGDKSKKDRKYIMNEFRIAACRILIATDVVARSIDVDNITHVINYDMPKNMANYVHKIGRVERQGKAITFVTLSDKSLAKKLIKQLEETNQEIPQDLKDLASKQVEIFPSDGQTEILPIDSKRKEILPRVVKKKENIRKHFR</sequence>
<dbReference type="Proteomes" id="UP000887540">
    <property type="component" value="Unplaced"/>
</dbReference>
<dbReference type="PROSITE" id="PS51192">
    <property type="entry name" value="HELICASE_ATP_BIND_1"/>
    <property type="match status" value="1"/>
</dbReference>
<evidence type="ECO:0000313" key="9">
    <source>
        <dbReference type="WBParaSite" id="ACRNAN_scaffold377.g12782.t1"/>
    </source>
</evidence>
<dbReference type="WBParaSite" id="ACRNAN_scaffold377.g12782.t1">
    <property type="protein sequence ID" value="ACRNAN_scaffold377.g12782.t1"/>
    <property type="gene ID" value="ACRNAN_scaffold377.g12782"/>
</dbReference>
<evidence type="ECO:0000256" key="1">
    <source>
        <dbReference type="ARBA" id="ARBA00012552"/>
    </source>
</evidence>
<dbReference type="Gene3D" id="3.40.50.300">
    <property type="entry name" value="P-loop containing nucleotide triphosphate hydrolases"/>
    <property type="match status" value="2"/>
</dbReference>
<name>A0A914DT82_9BILA</name>
<keyword evidence="2" id="KW-0547">Nucleotide-binding</keyword>
<proteinExistence type="predicted"/>
<feature type="domain" description="Helicase C-terminal" evidence="7">
    <location>
        <begin position="357"/>
        <end position="499"/>
    </location>
</feature>
<evidence type="ECO:0000256" key="4">
    <source>
        <dbReference type="ARBA" id="ARBA00022806"/>
    </source>
</evidence>
<dbReference type="InterPro" id="IPR011545">
    <property type="entry name" value="DEAD/DEAH_box_helicase_dom"/>
</dbReference>
<feature type="domain" description="Helicase ATP-binding" evidence="6">
    <location>
        <begin position="146"/>
        <end position="325"/>
    </location>
</feature>
<reference evidence="9" key="1">
    <citation type="submission" date="2022-11" db="UniProtKB">
        <authorList>
            <consortium name="WormBaseParasite"/>
        </authorList>
    </citation>
    <scope>IDENTIFICATION</scope>
</reference>
<dbReference type="GO" id="GO:0003724">
    <property type="term" value="F:RNA helicase activity"/>
    <property type="evidence" value="ECO:0007669"/>
    <property type="project" value="UniProtKB-EC"/>
</dbReference>
<dbReference type="InterPro" id="IPR014001">
    <property type="entry name" value="Helicase_ATP-bd"/>
</dbReference>
<dbReference type="AlphaFoldDB" id="A0A914DT82"/>
<dbReference type="Pfam" id="PF00270">
    <property type="entry name" value="DEAD"/>
    <property type="match status" value="1"/>
</dbReference>
<evidence type="ECO:0000313" key="8">
    <source>
        <dbReference type="Proteomes" id="UP000887540"/>
    </source>
</evidence>
<evidence type="ECO:0000256" key="5">
    <source>
        <dbReference type="ARBA" id="ARBA00022840"/>
    </source>
</evidence>
<evidence type="ECO:0000256" key="3">
    <source>
        <dbReference type="ARBA" id="ARBA00022801"/>
    </source>
</evidence>
<dbReference type="InterPro" id="IPR001650">
    <property type="entry name" value="Helicase_C-like"/>
</dbReference>
<dbReference type="InterPro" id="IPR027417">
    <property type="entry name" value="P-loop_NTPase"/>
</dbReference>
<dbReference type="SMART" id="SM00487">
    <property type="entry name" value="DEXDc"/>
    <property type="match status" value="1"/>
</dbReference>
<dbReference type="GO" id="GO:0016787">
    <property type="term" value="F:hydrolase activity"/>
    <property type="evidence" value="ECO:0007669"/>
    <property type="project" value="UniProtKB-KW"/>
</dbReference>
<evidence type="ECO:0000256" key="2">
    <source>
        <dbReference type="ARBA" id="ARBA00022741"/>
    </source>
</evidence>
<dbReference type="PROSITE" id="PS51194">
    <property type="entry name" value="HELICASE_CTER"/>
    <property type="match status" value="1"/>
</dbReference>
<dbReference type="GO" id="GO:0003676">
    <property type="term" value="F:nucleic acid binding"/>
    <property type="evidence" value="ECO:0007669"/>
    <property type="project" value="InterPro"/>
</dbReference>
<evidence type="ECO:0000259" key="6">
    <source>
        <dbReference type="PROSITE" id="PS51192"/>
    </source>
</evidence>
<dbReference type="CDD" id="cd18787">
    <property type="entry name" value="SF2_C_DEAD"/>
    <property type="match status" value="1"/>
</dbReference>
<evidence type="ECO:0000259" key="7">
    <source>
        <dbReference type="PROSITE" id="PS51194"/>
    </source>
</evidence>
<organism evidence="8 9">
    <name type="scientific">Acrobeloides nanus</name>
    <dbReference type="NCBI Taxonomy" id="290746"/>
    <lineage>
        <taxon>Eukaryota</taxon>
        <taxon>Metazoa</taxon>
        <taxon>Ecdysozoa</taxon>
        <taxon>Nematoda</taxon>
        <taxon>Chromadorea</taxon>
        <taxon>Rhabditida</taxon>
        <taxon>Tylenchina</taxon>
        <taxon>Cephalobomorpha</taxon>
        <taxon>Cephaloboidea</taxon>
        <taxon>Cephalobidae</taxon>
        <taxon>Acrobeloides</taxon>
    </lineage>
</organism>
<dbReference type="SUPFAM" id="SSF52540">
    <property type="entry name" value="P-loop containing nucleoside triphosphate hydrolases"/>
    <property type="match status" value="1"/>
</dbReference>
<dbReference type="GO" id="GO:0005524">
    <property type="term" value="F:ATP binding"/>
    <property type="evidence" value="ECO:0007669"/>
    <property type="project" value="UniProtKB-KW"/>
</dbReference>
<keyword evidence="4" id="KW-0347">Helicase</keyword>
<dbReference type="SMART" id="SM00490">
    <property type="entry name" value="HELICc"/>
    <property type="match status" value="1"/>
</dbReference>
<dbReference type="EC" id="3.6.4.13" evidence="1"/>
<keyword evidence="5" id="KW-0067">ATP-binding</keyword>
<dbReference type="PANTHER" id="PTHR47958">
    <property type="entry name" value="ATP-DEPENDENT RNA HELICASE DBP3"/>
    <property type="match status" value="1"/>
</dbReference>
<protein>
    <recommendedName>
        <fullName evidence="1">RNA helicase</fullName>
        <ecNumber evidence="1">3.6.4.13</ecNumber>
    </recommendedName>
</protein>
<dbReference type="Pfam" id="PF00271">
    <property type="entry name" value="Helicase_C"/>
    <property type="match status" value="1"/>
</dbReference>
<keyword evidence="8" id="KW-1185">Reference proteome</keyword>